<name>L7VXP0_9BACT</name>
<accession>L7VXP0</accession>
<evidence type="ECO:0008006" key="2">
    <source>
        <dbReference type="Google" id="ProtNLM"/>
    </source>
</evidence>
<organism evidence="1">
    <name type="scientific">uncultured bacterium A1Q1_fos_479</name>
    <dbReference type="NCBI Taxonomy" id="1256575"/>
    <lineage>
        <taxon>Bacteria</taxon>
        <taxon>environmental samples</taxon>
    </lineage>
</organism>
<reference evidence="1" key="1">
    <citation type="submission" date="2012-09" db="EMBL/GenBank/DDBJ databases">
        <title>Metagenomic Characterization of a Microbial Community in Wastewater Detects High Levels of Antibiotic Resistance.</title>
        <authorList>
            <person name="Abrams M."/>
            <person name="Caldwell A."/>
            <person name="Vandaei E."/>
            <person name="Lee W."/>
            <person name="Perrott J."/>
            <person name="Khan S.Y."/>
            <person name="Ta J."/>
            <person name="Romero D."/>
            <person name="Nguyen V."/>
            <person name="Pourmand N."/>
            <person name="Ouverney C.C."/>
        </authorList>
    </citation>
    <scope>NUCLEOTIDE SEQUENCE</scope>
</reference>
<evidence type="ECO:0000313" key="1">
    <source>
        <dbReference type="EMBL" id="AGC72231.1"/>
    </source>
</evidence>
<sequence>MSGGLDDKTLRVFGELFHGFSVGWLSPLMSGGTAKATRALPPHALDTFAQSRPTDMEADKRLYEAFHRIASQVAQVGTLPYPDRGTWALGMAAHNLATLTDPLLDAAFRRSSRAVVRGWADQLIAAAGEPMTRGEALLRHALVLRVTALQREDRVIKNWAYTYRFWGRQAPANVVALPRVRFVRETVTQTPLASFWTAPELDDDMTGLHESMQALAARSPLTALLGLGDTPNFRFTGPMLAVLSDPTLRHGVAHHLVRTGIGPAAARIGAALRELTAVGAPPALLGTATAFIMETAMMAALDRQSSEGAPDCQDVDARLFWAVLPEALGGQDALDPLEVVPPSDRQRLGEWAVAVASQLDPDTAHLAHTLFQRVALPPSSARAVASVASVWSPS</sequence>
<protein>
    <recommendedName>
        <fullName evidence="2">Questin oxidase family protein</fullName>
    </recommendedName>
</protein>
<proteinExistence type="predicted"/>
<dbReference type="EMBL" id="JX649896">
    <property type="protein sequence ID" value="AGC72231.1"/>
    <property type="molecule type" value="Genomic_DNA"/>
</dbReference>
<dbReference type="AlphaFoldDB" id="L7VXP0"/>